<dbReference type="SUPFAM" id="SSF53098">
    <property type="entry name" value="Ribonuclease H-like"/>
    <property type="match status" value="1"/>
</dbReference>
<evidence type="ECO:0000259" key="1">
    <source>
        <dbReference type="Pfam" id="PF01609"/>
    </source>
</evidence>
<evidence type="ECO:0000313" key="3">
    <source>
        <dbReference type="Proteomes" id="UP000019184"/>
    </source>
</evidence>
<sequence>MIFTTWAPEGLPTETVMALYRVRWPVELVIKRLKSIINIDHLRARKNSALADLSLNGKLLSAWVIEKRLRRRCGDDGNRRDQPRQVTPWRPLKLVQRELTSAISGVRQWDLRRWTEALKVIQERPRRRLLQTVPERVRQLIAHCQAQGLSNI</sequence>
<dbReference type="GO" id="GO:0004803">
    <property type="term" value="F:transposase activity"/>
    <property type="evidence" value="ECO:0007669"/>
    <property type="project" value="InterPro"/>
</dbReference>
<feature type="domain" description="Transposase IS4-like" evidence="1">
    <location>
        <begin position="8"/>
        <end position="49"/>
    </location>
</feature>
<organism evidence="2 3">
    <name type="scientific">Candidatus Contendobacter odensis Run_B_J11</name>
    <dbReference type="NCBI Taxonomy" id="1400861"/>
    <lineage>
        <taxon>Bacteria</taxon>
        <taxon>Pseudomonadati</taxon>
        <taxon>Pseudomonadota</taxon>
        <taxon>Gammaproteobacteria</taxon>
        <taxon>Candidatus Competibacteraceae</taxon>
        <taxon>Candidatus Contendibacter</taxon>
    </lineage>
</organism>
<dbReference type="GO" id="GO:0006313">
    <property type="term" value="P:DNA transposition"/>
    <property type="evidence" value="ECO:0007669"/>
    <property type="project" value="InterPro"/>
</dbReference>
<protein>
    <recommendedName>
        <fullName evidence="1">Transposase IS4-like domain-containing protein</fullName>
    </recommendedName>
</protein>
<dbReference type="InterPro" id="IPR002559">
    <property type="entry name" value="Transposase_11"/>
</dbReference>
<gene>
    <name evidence="2" type="ORF">BN874_1910017</name>
</gene>
<comment type="caution">
    <text evidence="2">The sequence shown here is derived from an EMBL/GenBank/DDBJ whole genome shotgun (WGS) entry which is preliminary data.</text>
</comment>
<name>A0A7U7GAT1_9GAMM</name>
<dbReference type="AlphaFoldDB" id="A0A7U7GAT1"/>
<dbReference type="EMBL" id="CBTK010000103">
    <property type="protein sequence ID" value="CDH44833.1"/>
    <property type="molecule type" value="Genomic_DNA"/>
</dbReference>
<dbReference type="InterPro" id="IPR012337">
    <property type="entry name" value="RNaseH-like_sf"/>
</dbReference>
<keyword evidence="3" id="KW-1185">Reference proteome</keyword>
<reference evidence="2 3" key="1">
    <citation type="journal article" date="2014" name="ISME J.">
        <title>Candidatus Competibacter-lineage genomes retrieved from metagenomes reveal functional metabolic diversity.</title>
        <authorList>
            <person name="McIlroy S.J."/>
            <person name="Albertsen M."/>
            <person name="Andresen E.K."/>
            <person name="Saunders A.M."/>
            <person name="Kristiansen R."/>
            <person name="Stokholm-Bjerregaard M."/>
            <person name="Nielsen K.L."/>
            <person name="Nielsen P.H."/>
        </authorList>
    </citation>
    <scope>NUCLEOTIDE SEQUENCE [LARGE SCALE GENOMIC DNA]</scope>
    <source>
        <strain evidence="2 3">Run_B_J11</strain>
    </source>
</reference>
<dbReference type="Pfam" id="PF01609">
    <property type="entry name" value="DDE_Tnp_1"/>
    <property type="match status" value="1"/>
</dbReference>
<accession>A0A7U7GAT1</accession>
<proteinExistence type="predicted"/>
<dbReference type="Proteomes" id="UP000019184">
    <property type="component" value="Unassembled WGS sequence"/>
</dbReference>
<dbReference type="GO" id="GO:0003677">
    <property type="term" value="F:DNA binding"/>
    <property type="evidence" value="ECO:0007669"/>
    <property type="project" value="InterPro"/>
</dbReference>
<evidence type="ECO:0000313" key="2">
    <source>
        <dbReference type="EMBL" id="CDH44833.1"/>
    </source>
</evidence>